<dbReference type="GO" id="GO:0009986">
    <property type="term" value="C:cell surface"/>
    <property type="evidence" value="ECO:0007669"/>
    <property type="project" value="InterPro"/>
</dbReference>
<evidence type="ECO:0000256" key="4">
    <source>
        <dbReference type="ARBA" id="ARBA00022729"/>
    </source>
</evidence>
<dbReference type="Gene3D" id="2.60.40.3330">
    <property type="match status" value="1"/>
</dbReference>
<dbReference type="Proteomes" id="UP000046393">
    <property type="component" value="Unplaced"/>
</dbReference>
<sequence length="134" mass="14960">MMFARATILLALISVAYSCTTSHITVTGTVSCDDHYQEFVLIELREHDTFTPDDSLNKTSSNNEGKFTIYGEDCEIGSIEPYLRITHKCDGGVINPHCTITDDFPIPKDQIGKTYKMGIVSLNIARGNRQKHCD</sequence>
<organism evidence="6 7">
    <name type="scientific">Syphacia muris</name>
    <dbReference type="NCBI Taxonomy" id="451379"/>
    <lineage>
        <taxon>Eukaryota</taxon>
        <taxon>Metazoa</taxon>
        <taxon>Ecdysozoa</taxon>
        <taxon>Nematoda</taxon>
        <taxon>Chromadorea</taxon>
        <taxon>Rhabditida</taxon>
        <taxon>Spirurina</taxon>
        <taxon>Oxyuridomorpha</taxon>
        <taxon>Oxyuroidea</taxon>
        <taxon>Oxyuridae</taxon>
        <taxon>Syphacia</taxon>
    </lineage>
</organism>
<dbReference type="GO" id="GO:0005576">
    <property type="term" value="C:extracellular region"/>
    <property type="evidence" value="ECO:0007669"/>
    <property type="project" value="UniProtKB-SubCell"/>
</dbReference>
<comment type="similarity">
    <text evidence="2">Belongs to the nematode transthyretin-like family.</text>
</comment>
<evidence type="ECO:0000313" key="7">
    <source>
        <dbReference type="WBParaSite" id="SMUV_0000880001-mRNA-1"/>
    </source>
</evidence>
<dbReference type="AlphaFoldDB" id="A0A0N5AV90"/>
<evidence type="ECO:0000256" key="5">
    <source>
        <dbReference type="SAM" id="SignalP"/>
    </source>
</evidence>
<dbReference type="WBParaSite" id="SMUV_0000880001-mRNA-1">
    <property type="protein sequence ID" value="SMUV_0000880001-mRNA-1"/>
    <property type="gene ID" value="SMUV_0000880001"/>
</dbReference>
<keyword evidence="3" id="KW-0964">Secreted</keyword>
<dbReference type="PANTHER" id="PTHR21700:SF30">
    <property type="entry name" value="TRANSTHYRETIN-LIKE FAMILY PROTEIN"/>
    <property type="match status" value="1"/>
</dbReference>
<name>A0A0N5AV90_9BILA</name>
<proteinExistence type="inferred from homology"/>
<dbReference type="PANTHER" id="PTHR21700">
    <property type="entry name" value="TRANSTHYRETIN-LIKE FAMILY PROTEIN-RELATED"/>
    <property type="match status" value="1"/>
</dbReference>
<dbReference type="InterPro" id="IPR001534">
    <property type="entry name" value="Transthyretin-like"/>
</dbReference>
<dbReference type="Pfam" id="PF01060">
    <property type="entry name" value="TTR-52"/>
    <property type="match status" value="1"/>
</dbReference>
<dbReference type="PROSITE" id="PS51257">
    <property type="entry name" value="PROKAR_LIPOPROTEIN"/>
    <property type="match status" value="1"/>
</dbReference>
<keyword evidence="6" id="KW-1185">Reference proteome</keyword>
<feature type="signal peptide" evidence="5">
    <location>
        <begin position="1"/>
        <end position="18"/>
    </location>
</feature>
<evidence type="ECO:0000313" key="6">
    <source>
        <dbReference type="Proteomes" id="UP000046393"/>
    </source>
</evidence>
<evidence type="ECO:0000256" key="2">
    <source>
        <dbReference type="ARBA" id="ARBA00010112"/>
    </source>
</evidence>
<evidence type="ECO:0000256" key="3">
    <source>
        <dbReference type="ARBA" id="ARBA00022525"/>
    </source>
</evidence>
<reference evidence="7" key="1">
    <citation type="submission" date="2017-02" db="UniProtKB">
        <authorList>
            <consortium name="WormBaseParasite"/>
        </authorList>
    </citation>
    <scope>IDENTIFICATION</scope>
</reference>
<dbReference type="InterPro" id="IPR038479">
    <property type="entry name" value="Transthyretin-like_sf"/>
</dbReference>
<keyword evidence="4 5" id="KW-0732">Signal</keyword>
<comment type="subcellular location">
    <subcellularLocation>
        <location evidence="1">Secreted</location>
    </subcellularLocation>
</comment>
<evidence type="ECO:0000256" key="1">
    <source>
        <dbReference type="ARBA" id="ARBA00004613"/>
    </source>
</evidence>
<feature type="chain" id="PRO_5005893558" evidence="5">
    <location>
        <begin position="19"/>
        <end position="134"/>
    </location>
</feature>
<accession>A0A0N5AV90</accession>
<protein>
    <submittedName>
        <fullName evidence="7">Transthyretin-like family protein</fullName>
    </submittedName>
</protein>